<evidence type="ECO:0000313" key="1">
    <source>
        <dbReference type="EMBL" id="GAA2329610.1"/>
    </source>
</evidence>
<evidence type="ECO:0000313" key="2">
    <source>
        <dbReference type="Proteomes" id="UP001501444"/>
    </source>
</evidence>
<proteinExistence type="predicted"/>
<organism evidence="1 2">
    <name type="scientific">Dactylosporangium salmoneum</name>
    <dbReference type="NCBI Taxonomy" id="53361"/>
    <lineage>
        <taxon>Bacteria</taxon>
        <taxon>Bacillati</taxon>
        <taxon>Actinomycetota</taxon>
        <taxon>Actinomycetes</taxon>
        <taxon>Micromonosporales</taxon>
        <taxon>Micromonosporaceae</taxon>
        <taxon>Dactylosporangium</taxon>
    </lineage>
</organism>
<accession>A0ABP5SET0</accession>
<dbReference type="EMBL" id="BAAARV010000005">
    <property type="protein sequence ID" value="GAA2329610.1"/>
    <property type="molecule type" value="Genomic_DNA"/>
</dbReference>
<dbReference type="Proteomes" id="UP001501444">
    <property type="component" value="Unassembled WGS sequence"/>
</dbReference>
<gene>
    <name evidence="1" type="ORF">GCM10010170_007090</name>
</gene>
<sequence>MPNQHDYGLVVLQTAADGTQTLSVCAKIVDGQPVATTASYTGKIEINLHANARFTSLGRTRVSNDILEVFADSAGVVHVRQPATA</sequence>
<reference evidence="2" key="1">
    <citation type="journal article" date="2019" name="Int. J. Syst. Evol. Microbiol.">
        <title>The Global Catalogue of Microorganisms (GCM) 10K type strain sequencing project: providing services to taxonomists for standard genome sequencing and annotation.</title>
        <authorList>
            <consortium name="The Broad Institute Genomics Platform"/>
            <consortium name="The Broad Institute Genome Sequencing Center for Infectious Disease"/>
            <person name="Wu L."/>
            <person name="Ma J."/>
        </authorList>
    </citation>
    <scope>NUCLEOTIDE SEQUENCE [LARGE SCALE GENOMIC DNA]</scope>
    <source>
        <strain evidence="2">JCM 3272</strain>
    </source>
</reference>
<name>A0ABP5SET0_9ACTN</name>
<keyword evidence="2" id="KW-1185">Reference proteome</keyword>
<protein>
    <submittedName>
        <fullName evidence="1">Uncharacterized protein</fullName>
    </submittedName>
</protein>
<comment type="caution">
    <text evidence="1">The sequence shown here is derived from an EMBL/GenBank/DDBJ whole genome shotgun (WGS) entry which is preliminary data.</text>
</comment>
<dbReference type="RefSeq" id="WP_344610735.1">
    <property type="nucleotide sequence ID" value="NZ_BAAARV010000005.1"/>
</dbReference>